<dbReference type="SUPFAM" id="SSF47823">
    <property type="entry name" value="lambda integrase-like, N-terminal domain"/>
    <property type="match status" value="1"/>
</dbReference>
<dbReference type="PROSITE" id="PS51898">
    <property type="entry name" value="TYR_RECOMBINASE"/>
    <property type="match status" value="1"/>
</dbReference>
<evidence type="ECO:0000313" key="7">
    <source>
        <dbReference type="Proteomes" id="UP001225356"/>
    </source>
</evidence>
<feature type="domain" description="Tyr recombinase" evidence="4">
    <location>
        <begin position="156"/>
        <end position="368"/>
    </location>
</feature>
<dbReference type="InterPro" id="IPR002104">
    <property type="entry name" value="Integrase_catalytic"/>
</dbReference>
<dbReference type="CDD" id="cd00799">
    <property type="entry name" value="INT_Cre_C"/>
    <property type="match status" value="1"/>
</dbReference>
<comment type="caution">
    <text evidence="6">The sequence shown here is derived from an EMBL/GenBank/DDBJ whole genome shotgun (WGS) entry which is preliminary data.</text>
</comment>
<dbReference type="SUPFAM" id="SSF56349">
    <property type="entry name" value="DNA breaking-rejoining enzymes"/>
    <property type="match status" value="1"/>
</dbReference>
<feature type="domain" description="Core-binding (CB)" evidence="5">
    <location>
        <begin position="35"/>
        <end position="125"/>
    </location>
</feature>
<dbReference type="InterPro" id="IPR044068">
    <property type="entry name" value="CB"/>
</dbReference>
<gene>
    <name evidence="6" type="ORF">J2853_001478</name>
</gene>
<dbReference type="InterPro" id="IPR052925">
    <property type="entry name" value="Phage_Integrase-like_Recomb"/>
</dbReference>
<evidence type="ECO:0000256" key="3">
    <source>
        <dbReference type="PROSITE-ProRule" id="PRU01248"/>
    </source>
</evidence>
<keyword evidence="1 3" id="KW-0238">DNA-binding</keyword>
<protein>
    <submittedName>
        <fullName evidence="6">Site-specific recombinase XerD</fullName>
    </submittedName>
</protein>
<accession>A0ABT9Q690</accession>
<evidence type="ECO:0000256" key="2">
    <source>
        <dbReference type="ARBA" id="ARBA00023172"/>
    </source>
</evidence>
<dbReference type="InterPro" id="IPR011010">
    <property type="entry name" value="DNA_brk_join_enz"/>
</dbReference>
<dbReference type="Pfam" id="PF00589">
    <property type="entry name" value="Phage_integrase"/>
    <property type="match status" value="1"/>
</dbReference>
<dbReference type="Gene3D" id="1.10.443.10">
    <property type="entry name" value="Intergrase catalytic core"/>
    <property type="match status" value="1"/>
</dbReference>
<name>A0ABT9Q690_9ACTN</name>
<evidence type="ECO:0000259" key="5">
    <source>
        <dbReference type="PROSITE" id="PS51900"/>
    </source>
</evidence>
<reference evidence="6 7" key="1">
    <citation type="submission" date="2023-07" db="EMBL/GenBank/DDBJ databases">
        <title>Sequencing the genomes of 1000 actinobacteria strains.</title>
        <authorList>
            <person name="Klenk H.-P."/>
        </authorList>
    </citation>
    <scope>NUCLEOTIDE SEQUENCE [LARGE SCALE GENOMIC DNA]</scope>
    <source>
        <strain evidence="6 7">DSM 46740</strain>
    </source>
</reference>
<evidence type="ECO:0000256" key="1">
    <source>
        <dbReference type="ARBA" id="ARBA00023125"/>
    </source>
</evidence>
<keyword evidence="2" id="KW-0233">DNA recombination</keyword>
<proteinExistence type="predicted"/>
<evidence type="ECO:0000259" key="4">
    <source>
        <dbReference type="PROSITE" id="PS51898"/>
    </source>
</evidence>
<organism evidence="6 7">
    <name type="scientific">Streptosporangium lutulentum</name>
    <dbReference type="NCBI Taxonomy" id="1461250"/>
    <lineage>
        <taxon>Bacteria</taxon>
        <taxon>Bacillati</taxon>
        <taxon>Actinomycetota</taxon>
        <taxon>Actinomycetes</taxon>
        <taxon>Streptosporangiales</taxon>
        <taxon>Streptosporangiaceae</taxon>
        <taxon>Streptosporangium</taxon>
    </lineage>
</organism>
<dbReference type="InterPro" id="IPR013762">
    <property type="entry name" value="Integrase-like_cat_sf"/>
</dbReference>
<evidence type="ECO:0000313" key="6">
    <source>
        <dbReference type="EMBL" id="MDP9842267.1"/>
    </source>
</evidence>
<keyword evidence="7" id="KW-1185">Reference proteome</keyword>
<dbReference type="PANTHER" id="PTHR34605:SF4">
    <property type="entry name" value="DNA ADENINE METHYLTRANSFERASE"/>
    <property type="match status" value="1"/>
</dbReference>
<dbReference type="EMBL" id="JAUSQU010000001">
    <property type="protein sequence ID" value="MDP9842267.1"/>
    <property type="molecule type" value="Genomic_DNA"/>
</dbReference>
<dbReference type="InterPro" id="IPR010998">
    <property type="entry name" value="Integrase_recombinase_N"/>
</dbReference>
<dbReference type="Gene3D" id="1.10.150.130">
    <property type="match status" value="1"/>
</dbReference>
<dbReference type="PANTHER" id="PTHR34605">
    <property type="entry name" value="PHAGE_INTEGRASE DOMAIN-CONTAINING PROTEIN"/>
    <property type="match status" value="1"/>
</dbReference>
<dbReference type="PROSITE" id="PS51900">
    <property type="entry name" value="CB"/>
    <property type="match status" value="1"/>
</dbReference>
<dbReference type="Proteomes" id="UP001225356">
    <property type="component" value="Unassembled WGS sequence"/>
</dbReference>
<dbReference type="RefSeq" id="WP_307556200.1">
    <property type="nucleotide sequence ID" value="NZ_JAUSQU010000001.1"/>
</dbReference>
<sequence length="369" mass="39468">MTEIASREIEVAGRPVLAEIVPAYAPASAVAIHTDADHFLSDAARDAVAAGIPASTMRAYTKDWKAFDAWCVSQGRVSMPATSQTMTEYVTHLTTAISARTGKPLGPASIERALAAIRTWHNAADVNPPQTKGARKVLSGYREYLATTHNPAAQTRKAAPAGRDPLRSMLDKIDRSTLAGKRNAALLLLGYATAARVSELSALNIADVTATEDGLLVNIYRRKIKKYTEVAVTYGGGKADTCPVRTVLALIAAMAEKGRTSGPLFVRVDILGNIDTRQMMRKGVAIGDPEGRITAEAAAEVVTRIANTAGLEGRWTGHSLRRGFATEARKAGAQLEKISRHGGWADGSKAMLGYIEEGDKWRDNPVAHL</sequence>